<feature type="transmembrane region" description="Helical" evidence="8">
    <location>
        <begin position="94"/>
        <end position="112"/>
    </location>
</feature>
<feature type="compositionally biased region" description="Polar residues" evidence="7">
    <location>
        <begin position="471"/>
        <end position="482"/>
    </location>
</feature>
<keyword evidence="4 8" id="KW-0812">Transmembrane</keyword>
<feature type="transmembrane region" description="Helical" evidence="8">
    <location>
        <begin position="21"/>
        <end position="48"/>
    </location>
</feature>
<keyword evidence="11" id="KW-1185">Reference proteome</keyword>
<sequence length="482" mass="51039">MSNDALTMRGPVSGTKDARKVAIGSGVGAVIETYDFIGFGTAAALYFGTAFFPGGDPVTGTLAAFATLGVGFAARPIGGIIGGHLGDKLGRKPVLVASLILMGLATFAIGLLPTYQTAGIIAPILLVLVRIVQGLAFGAEWGGAILMSYEHAPWKQKGKYTSIVQAGFPVGLLLANLVFLASGSLGGDWAWRVPFLASIVLVAVGLIIRAKVPESPVFEDVKEHGQIVKNPIIEVIKTDWRNIVRGIGLRIAETAGYAVSITYMISYLHTTELADKSETLIGLVVASGIGIFATMAWGRLTDRVGRRPVYIWSCLFAMLYGIPMFLLVNTGLFPLIIATMVISYAICQNSLAGAQGAWFPELFNANTRSSGASLAYQISAMVAGFTPFVTTLLFIGMGWVGPALLFSFYAAIGLWAALITRETWGKRERQLADEATTADVAHRAVSTEGSSAARHSHAARRADASEHTDATRVTPTSHEGVS</sequence>
<feature type="transmembrane region" description="Helical" evidence="8">
    <location>
        <begin position="332"/>
        <end position="353"/>
    </location>
</feature>
<accession>A0A2U1TFH5</accession>
<feature type="transmembrane region" description="Helical" evidence="8">
    <location>
        <begin position="403"/>
        <end position="420"/>
    </location>
</feature>
<feature type="transmembrane region" description="Helical" evidence="8">
    <location>
        <begin position="118"/>
        <end position="139"/>
    </location>
</feature>
<dbReference type="CDD" id="cd17369">
    <property type="entry name" value="MFS_ShiA_like"/>
    <property type="match status" value="1"/>
</dbReference>
<keyword evidence="6 8" id="KW-0472">Membrane</keyword>
<evidence type="ECO:0000256" key="7">
    <source>
        <dbReference type="SAM" id="MobiDB-lite"/>
    </source>
</evidence>
<dbReference type="EMBL" id="QEFB01000004">
    <property type="protein sequence ID" value="PWC07570.1"/>
    <property type="molecule type" value="Genomic_DNA"/>
</dbReference>
<protein>
    <submittedName>
        <fullName evidence="10">MFS transporter</fullName>
    </submittedName>
</protein>
<reference evidence="11" key="1">
    <citation type="submission" date="2018-04" db="EMBL/GenBank/DDBJ databases">
        <authorList>
            <person name="Liu S."/>
            <person name="Wang Z."/>
            <person name="Li J."/>
        </authorList>
    </citation>
    <scope>NUCLEOTIDE SEQUENCE [LARGE SCALE GENOMIC DNA]</scope>
    <source>
        <strain evidence="11">622</strain>
    </source>
</reference>
<evidence type="ECO:0000256" key="5">
    <source>
        <dbReference type="ARBA" id="ARBA00022989"/>
    </source>
</evidence>
<name>A0A2U1TFH5_9MICO</name>
<comment type="subcellular location">
    <subcellularLocation>
        <location evidence="1">Cell membrane</location>
        <topology evidence="1">Multi-pass membrane protein</topology>
    </subcellularLocation>
</comment>
<evidence type="ECO:0000256" key="1">
    <source>
        <dbReference type="ARBA" id="ARBA00004651"/>
    </source>
</evidence>
<dbReference type="Proteomes" id="UP000244962">
    <property type="component" value="Unassembled WGS sequence"/>
</dbReference>
<feature type="transmembrane region" description="Helical" evidence="8">
    <location>
        <begin position="160"/>
        <end position="183"/>
    </location>
</feature>
<evidence type="ECO:0000256" key="2">
    <source>
        <dbReference type="ARBA" id="ARBA00022448"/>
    </source>
</evidence>
<feature type="transmembrane region" description="Helical" evidence="8">
    <location>
        <begin position="374"/>
        <end position="397"/>
    </location>
</feature>
<feature type="transmembrane region" description="Helical" evidence="8">
    <location>
        <begin position="280"/>
        <end position="297"/>
    </location>
</feature>
<comment type="caution">
    <text evidence="10">The sequence shown here is derived from an EMBL/GenBank/DDBJ whole genome shotgun (WGS) entry which is preliminary data.</text>
</comment>
<evidence type="ECO:0000313" key="11">
    <source>
        <dbReference type="Proteomes" id="UP000244962"/>
    </source>
</evidence>
<dbReference type="GO" id="GO:0005886">
    <property type="term" value="C:plasma membrane"/>
    <property type="evidence" value="ECO:0007669"/>
    <property type="project" value="UniProtKB-SubCell"/>
</dbReference>
<dbReference type="SUPFAM" id="SSF103473">
    <property type="entry name" value="MFS general substrate transporter"/>
    <property type="match status" value="1"/>
</dbReference>
<dbReference type="PANTHER" id="PTHR43045:SF1">
    <property type="entry name" value="SHIKIMATE TRANSPORTER"/>
    <property type="match status" value="1"/>
</dbReference>
<dbReference type="Gene3D" id="1.20.1250.20">
    <property type="entry name" value="MFS general substrate transporter like domains"/>
    <property type="match status" value="2"/>
</dbReference>
<keyword evidence="3" id="KW-1003">Cell membrane</keyword>
<feature type="transmembrane region" description="Helical" evidence="8">
    <location>
        <begin position="60"/>
        <end position="82"/>
    </location>
</feature>
<evidence type="ECO:0000256" key="8">
    <source>
        <dbReference type="SAM" id="Phobius"/>
    </source>
</evidence>
<evidence type="ECO:0000259" key="9">
    <source>
        <dbReference type="PROSITE" id="PS50850"/>
    </source>
</evidence>
<dbReference type="PANTHER" id="PTHR43045">
    <property type="entry name" value="SHIKIMATE TRANSPORTER"/>
    <property type="match status" value="1"/>
</dbReference>
<feature type="transmembrane region" description="Helical" evidence="8">
    <location>
        <begin position="247"/>
        <end position="268"/>
    </location>
</feature>
<dbReference type="Pfam" id="PF07690">
    <property type="entry name" value="MFS_1"/>
    <property type="match status" value="1"/>
</dbReference>
<feature type="region of interest" description="Disordered" evidence="7">
    <location>
        <begin position="438"/>
        <end position="482"/>
    </location>
</feature>
<dbReference type="AlphaFoldDB" id="A0A2U1TFH5"/>
<dbReference type="RefSeq" id="WP_108962520.1">
    <property type="nucleotide sequence ID" value="NZ_QEFB01000004.1"/>
</dbReference>
<dbReference type="InterPro" id="IPR020846">
    <property type="entry name" value="MFS_dom"/>
</dbReference>
<feature type="compositionally biased region" description="Basic and acidic residues" evidence="7">
    <location>
        <begin position="460"/>
        <end position="470"/>
    </location>
</feature>
<evidence type="ECO:0000313" key="10">
    <source>
        <dbReference type="EMBL" id="PWC07570.1"/>
    </source>
</evidence>
<gene>
    <name evidence="10" type="ORF">DF223_05920</name>
</gene>
<dbReference type="GO" id="GO:0022857">
    <property type="term" value="F:transmembrane transporter activity"/>
    <property type="evidence" value="ECO:0007669"/>
    <property type="project" value="InterPro"/>
</dbReference>
<keyword evidence="5 8" id="KW-1133">Transmembrane helix</keyword>
<dbReference type="InterPro" id="IPR011701">
    <property type="entry name" value="MFS"/>
</dbReference>
<feature type="domain" description="Major facilitator superfamily (MFS) profile" evidence="9">
    <location>
        <begin position="21"/>
        <end position="428"/>
    </location>
</feature>
<proteinExistence type="predicted"/>
<dbReference type="PROSITE" id="PS50850">
    <property type="entry name" value="MFS"/>
    <property type="match status" value="1"/>
</dbReference>
<evidence type="ECO:0000256" key="3">
    <source>
        <dbReference type="ARBA" id="ARBA00022475"/>
    </source>
</evidence>
<organism evidence="10 11">
    <name type="scientific">Mycetocola zhujimingii</name>
    <dbReference type="NCBI Taxonomy" id="2079792"/>
    <lineage>
        <taxon>Bacteria</taxon>
        <taxon>Bacillati</taxon>
        <taxon>Actinomycetota</taxon>
        <taxon>Actinomycetes</taxon>
        <taxon>Micrococcales</taxon>
        <taxon>Microbacteriaceae</taxon>
        <taxon>Mycetocola</taxon>
    </lineage>
</organism>
<keyword evidence="2" id="KW-0813">Transport</keyword>
<evidence type="ECO:0000256" key="6">
    <source>
        <dbReference type="ARBA" id="ARBA00023136"/>
    </source>
</evidence>
<feature type="transmembrane region" description="Helical" evidence="8">
    <location>
        <begin position="189"/>
        <end position="208"/>
    </location>
</feature>
<dbReference type="InterPro" id="IPR036259">
    <property type="entry name" value="MFS_trans_sf"/>
</dbReference>
<evidence type="ECO:0000256" key="4">
    <source>
        <dbReference type="ARBA" id="ARBA00022692"/>
    </source>
</evidence>
<feature type="transmembrane region" description="Helical" evidence="8">
    <location>
        <begin position="309"/>
        <end position="326"/>
    </location>
</feature>